<name>A0A7Y9DQ42_9ACTN</name>
<gene>
    <name evidence="4" type="ORF">BJ968_004286</name>
</gene>
<dbReference type="AlphaFoldDB" id="A0A7Y9DQ42"/>
<dbReference type="EMBL" id="JACCBB010000001">
    <property type="protein sequence ID" value="NYD24746.1"/>
    <property type="molecule type" value="Genomic_DNA"/>
</dbReference>
<protein>
    <submittedName>
        <fullName evidence="4">LAS superfamily LD-carboxypeptidase LdcB</fullName>
    </submittedName>
</protein>
<keyword evidence="5" id="KW-1185">Reference proteome</keyword>
<keyword evidence="4" id="KW-0645">Protease</keyword>
<keyword evidence="4" id="KW-0121">Carboxypeptidase</keyword>
<accession>A0A7Y9DQ42</accession>
<feature type="compositionally biased region" description="Low complexity" evidence="1">
    <location>
        <begin position="39"/>
        <end position="58"/>
    </location>
</feature>
<comment type="caution">
    <text evidence="4">The sequence shown here is derived from an EMBL/GenBank/DDBJ whole genome shotgun (WGS) entry which is preliminary data.</text>
</comment>
<dbReference type="InterPro" id="IPR052179">
    <property type="entry name" value="DD-CPase-like"/>
</dbReference>
<dbReference type="InterPro" id="IPR009045">
    <property type="entry name" value="Zn_M74/Hedgehog-like"/>
</dbReference>
<dbReference type="GO" id="GO:0006508">
    <property type="term" value="P:proteolysis"/>
    <property type="evidence" value="ECO:0007669"/>
    <property type="project" value="InterPro"/>
</dbReference>
<keyword evidence="2" id="KW-0732">Signal</keyword>
<dbReference type="InterPro" id="IPR003709">
    <property type="entry name" value="VanY-like_core_dom"/>
</dbReference>
<organism evidence="4 5">
    <name type="scientific">Kineococcus aurantiacus</name>
    <dbReference type="NCBI Taxonomy" id="37633"/>
    <lineage>
        <taxon>Bacteria</taxon>
        <taxon>Bacillati</taxon>
        <taxon>Actinomycetota</taxon>
        <taxon>Actinomycetes</taxon>
        <taxon>Kineosporiales</taxon>
        <taxon>Kineosporiaceae</taxon>
        <taxon>Kineococcus</taxon>
    </lineage>
</organism>
<evidence type="ECO:0000256" key="2">
    <source>
        <dbReference type="SAM" id="SignalP"/>
    </source>
</evidence>
<dbReference type="GO" id="GO:0004180">
    <property type="term" value="F:carboxypeptidase activity"/>
    <property type="evidence" value="ECO:0007669"/>
    <property type="project" value="UniProtKB-KW"/>
</dbReference>
<dbReference type="CDD" id="cd14814">
    <property type="entry name" value="Peptidase_M15"/>
    <property type="match status" value="1"/>
</dbReference>
<dbReference type="Proteomes" id="UP000521922">
    <property type="component" value="Unassembled WGS sequence"/>
</dbReference>
<feature type="signal peptide" evidence="2">
    <location>
        <begin position="1"/>
        <end position="34"/>
    </location>
</feature>
<dbReference type="Pfam" id="PF02557">
    <property type="entry name" value="VanY"/>
    <property type="match status" value="1"/>
</dbReference>
<feature type="chain" id="PRO_5030737682" evidence="2">
    <location>
        <begin position="35"/>
        <end position="380"/>
    </location>
</feature>
<feature type="region of interest" description="Disordered" evidence="1">
    <location>
        <begin position="39"/>
        <end position="59"/>
    </location>
</feature>
<evidence type="ECO:0000256" key="1">
    <source>
        <dbReference type="SAM" id="MobiDB-lite"/>
    </source>
</evidence>
<evidence type="ECO:0000259" key="3">
    <source>
        <dbReference type="Pfam" id="PF02557"/>
    </source>
</evidence>
<sequence>MHPLLPSTPRRRATTTALGLAALLLTLAAPQALAVAPAPATASPTAGPTPGPAAGTSPQGLGDLAAQAAAALEAYQQAVDAEDAARAAAESTRADLASADAALAASRSELGVWASQAYRGTTGMRDLSTVATLLDPGTSQDVSRTLATLDRVGGEYERAVEEGERAQRARAAAAAAASAAVEQARATTEAAATAKASAEALVQQQLLAYAAQQRSAAGLDALTPDPAVVERARASLATDVSCTGGPLTGFANGQLPLDALCPLYGTADKVLRADAAHAFAAMSQAFEAQFGAPLSVTDAYRSLAEQVDVKSRKPGLAAVPGTSRHGLGLAVDLGGGVQDAGSVQHQWLDRNAALFGFVNPAWAQGSPGPFEPWHWEYVAL</sequence>
<evidence type="ECO:0000313" key="5">
    <source>
        <dbReference type="Proteomes" id="UP000521922"/>
    </source>
</evidence>
<proteinExistence type="predicted"/>
<dbReference type="PANTHER" id="PTHR34385">
    <property type="entry name" value="D-ALANYL-D-ALANINE CARBOXYPEPTIDASE"/>
    <property type="match status" value="1"/>
</dbReference>
<reference evidence="4 5" key="1">
    <citation type="submission" date="2020-07" db="EMBL/GenBank/DDBJ databases">
        <title>Sequencing the genomes of 1000 actinobacteria strains.</title>
        <authorList>
            <person name="Klenk H.-P."/>
        </authorList>
    </citation>
    <scope>NUCLEOTIDE SEQUENCE [LARGE SCALE GENOMIC DNA]</scope>
    <source>
        <strain evidence="4 5">DSM 7487</strain>
    </source>
</reference>
<feature type="domain" description="D-alanyl-D-alanine carboxypeptidase-like core" evidence="3">
    <location>
        <begin position="270"/>
        <end position="379"/>
    </location>
</feature>
<dbReference type="Gene3D" id="3.30.1380.10">
    <property type="match status" value="1"/>
</dbReference>
<dbReference type="RefSeq" id="WP_179755353.1">
    <property type="nucleotide sequence ID" value="NZ_BAAAGN010000013.1"/>
</dbReference>
<dbReference type="PANTHER" id="PTHR34385:SF1">
    <property type="entry name" value="PEPTIDOGLYCAN L-ALANYL-D-GLUTAMATE ENDOPEPTIDASE CWLK"/>
    <property type="match status" value="1"/>
</dbReference>
<evidence type="ECO:0000313" key="4">
    <source>
        <dbReference type="EMBL" id="NYD24746.1"/>
    </source>
</evidence>
<keyword evidence="4" id="KW-0378">Hydrolase</keyword>
<dbReference type="SUPFAM" id="SSF55166">
    <property type="entry name" value="Hedgehog/DD-peptidase"/>
    <property type="match status" value="1"/>
</dbReference>